<comment type="caution">
    <text evidence="1">The sequence shown here is derived from an EMBL/GenBank/DDBJ whole genome shotgun (WGS) entry which is preliminary data.</text>
</comment>
<evidence type="ECO:0000313" key="2">
    <source>
        <dbReference type="Proteomes" id="UP000782117"/>
    </source>
</evidence>
<dbReference type="Proteomes" id="UP000782117">
    <property type="component" value="Unassembled WGS sequence"/>
</dbReference>
<accession>A0ABS2F9Q4</accession>
<name>A0ABS2F9Q4_9BACE</name>
<sequence>MKTVINLVLAACVIALIYICYGSIMGPIHFDEERKLREKAIIARLIDIRKAQQEYRSMHQGAYTDNFDSLITFVKTAKLPFIMKVGTLTDDQLNSGMTEKKAMELINKAKKTGNWKDVEKEGLQNFRRDTMWVAVMDTIFEKGFNPDSLPYVPYGNGAKFQMQSRRDTLDTGMPLNLFQANVDYDVYLKGINEQELNNLKDVQSKLGKYCGLKVGDIEQPNNNAGNWE</sequence>
<gene>
    <name evidence="1" type="ORF">H6A24_10910</name>
</gene>
<organism evidence="1 2">
    <name type="scientific">Bacteroides caecicola</name>
    <dbReference type="NCBI Taxonomy" id="1462569"/>
    <lineage>
        <taxon>Bacteria</taxon>
        <taxon>Pseudomonadati</taxon>
        <taxon>Bacteroidota</taxon>
        <taxon>Bacteroidia</taxon>
        <taxon>Bacteroidales</taxon>
        <taxon>Bacteroidaceae</taxon>
        <taxon>Bacteroides</taxon>
    </lineage>
</organism>
<reference evidence="1 2" key="1">
    <citation type="journal article" date="2021" name="Sci. Rep.">
        <title>The distribution of antibiotic resistance genes in chicken gut microbiota commensals.</title>
        <authorList>
            <person name="Juricova H."/>
            <person name="Matiasovicova J."/>
            <person name="Kubasova T."/>
            <person name="Cejkova D."/>
            <person name="Rychlik I."/>
        </authorList>
    </citation>
    <scope>NUCLEOTIDE SEQUENCE [LARGE SCALE GENOMIC DNA]</scope>
    <source>
        <strain evidence="1 2">An768</strain>
    </source>
</reference>
<keyword evidence="2" id="KW-1185">Reference proteome</keyword>
<proteinExistence type="predicted"/>
<evidence type="ECO:0000313" key="1">
    <source>
        <dbReference type="EMBL" id="MBM6806995.1"/>
    </source>
</evidence>
<dbReference type="RefSeq" id="WP_178256886.1">
    <property type="nucleotide sequence ID" value="NZ_JACJKJ010000013.1"/>
</dbReference>
<protein>
    <submittedName>
        <fullName evidence="1">Uncharacterized protein</fullName>
    </submittedName>
</protein>
<dbReference type="EMBL" id="JACJKJ010000013">
    <property type="protein sequence ID" value="MBM6806995.1"/>
    <property type="molecule type" value="Genomic_DNA"/>
</dbReference>